<dbReference type="InterPro" id="IPR020568">
    <property type="entry name" value="Ribosomal_Su5_D2-typ_SF"/>
</dbReference>
<dbReference type="Pfam" id="PF00288">
    <property type="entry name" value="GHMP_kinases_N"/>
    <property type="match status" value="1"/>
</dbReference>
<protein>
    <submittedName>
        <fullName evidence="7">Uncharacterized protein</fullName>
    </submittedName>
</protein>
<keyword evidence="4" id="KW-0067">ATP-binding</keyword>
<evidence type="ECO:0000313" key="7">
    <source>
        <dbReference type="EMBL" id="MST62312.1"/>
    </source>
</evidence>
<dbReference type="InterPro" id="IPR013750">
    <property type="entry name" value="GHMP_kinase_C_dom"/>
</dbReference>
<dbReference type="AlphaFoldDB" id="A0A6N7XD95"/>
<dbReference type="InterPro" id="IPR014721">
    <property type="entry name" value="Ribsml_uS5_D2-typ_fold_subgr"/>
</dbReference>
<dbReference type="PANTHER" id="PTHR43527">
    <property type="entry name" value="4-DIPHOSPHOCYTIDYL-2-C-METHYL-D-ERYTHRITOL KINASE, CHLOROPLASTIC"/>
    <property type="match status" value="1"/>
</dbReference>
<dbReference type="SUPFAM" id="SSF54211">
    <property type="entry name" value="Ribosomal protein S5 domain 2-like"/>
    <property type="match status" value="1"/>
</dbReference>
<dbReference type="EMBL" id="VUNE01000002">
    <property type="protein sequence ID" value="MST62312.1"/>
    <property type="molecule type" value="Genomic_DNA"/>
</dbReference>
<feature type="domain" description="GHMP kinase C-terminal" evidence="6">
    <location>
        <begin position="198"/>
        <end position="271"/>
    </location>
</feature>
<dbReference type="RefSeq" id="WP_154537706.1">
    <property type="nucleotide sequence ID" value="NZ_VUNE01000002.1"/>
</dbReference>
<evidence type="ECO:0000259" key="6">
    <source>
        <dbReference type="Pfam" id="PF08544"/>
    </source>
</evidence>
<evidence type="ECO:0000256" key="2">
    <source>
        <dbReference type="ARBA" id="ARBA00022741"/>
    </source>
</evidence>
<keyword evidence="2" id="KW-0547">Nucleotide-binding</keyword>
<keyword evidence="1" id="KW-0808">Transferase</keyword>
<proteinExistence type="predicted"/>
<evidence type="ECO:0000256" key="1">
    <source>
        <dbReference type="ARBA" id="ARBA00022679"/>
    </source>
</evidence>
<dbReference type="Pfam" id="PF08544">
    <property type="entry name" value="GHMP_kinases_C"/>
    <property type="match status" value="1"/>
</dbReference>
<dbReference type="Gene3D" id="3.30.230.10">
    <property type="match status" value="1"/>
</dbReference>
<evidence type="ECO:0000313" key="8">
    <source>
        <dbReference type="Proteomes" id="UP000440713"/>
    </source>
</evidence>
<organism evidence="7 8">
    <name type="scientific">Peptostreptococcus porci</name>
    <dbReference type="NCBI Taxonomy" id="2652282"/>
    <lineage>
        <taxon>Bacteria</taxon>
        <taxon>Bacillati</taxon>
        <taxon>Bacillota</taxon>
        <taxon>Clostridia</taxon>
        <taxon>Peptostreptococcales</taxon>
        <taxon>Peptostreptococcaceae</taxon>
        <taxon>Peptostreptococcus</taxon>
    </lineage>
</organism>
<dbReference type="GO" id="GO:0005524">
    <property type="term" value="F:ATP binding"/>
    <property type="evidence" value="ECO:0007669"/>
    <property type="project" value="UniProtKB-KW"/>
</dbReference>
<dbReference type="Proteomes" id="UP000440713">
    <property type="component" value="Unassembled WGS sequence"/>
</dbReference>
<sequence>MKKGYGSCPGTCGELVQGISGNKESISSYCIDLFSRVMVWDSDGGDPTYKTRKRKSLDAIGLVFEHFGYDKSESEKLNIIIKSNIPVGKGMASSTADIGASVMAVLDYLNRDMSPDLISKLVAKIEPTDSIFHKEVCIFDPINGEVRESLGLLANKKVLVLEPNSKISTVRLRGNKSYHRDILKNKCLTDNSFEMLKRGFRSGDVDLIGKACKNSAFANELIKKTPFLEEIIEISERHRFDFVNIAHTGTVVGMVFDEDRNIKNVIDELRDSRISEEYKRIYVRSVIDGGLRRGDYDGRLHKKT</sequence>
<keyword evidence="8" id="KW-1185">Reference proteome</keyword>
<comment type="caution">
    <text evidence="7">The sequence shown here is derived from an EMBL/GenBank/DDBJ whole genome shotgun (WGS) entry which is preliminary data.</text>
</comment>
<dbReference type="InterPro" id="IPR006204">
    <property type="entry name" value="GHMP_kinase_N_dom"/>
</dbReference>
<evidence type="ECO:0000256" key="3">
    <source>
        <dbReference type="ARBA" id="ARBA00022777"/>
    </source>
</evidence>
<reference evidence="7 8" key="1">
    <citation type="submission" date="2019-08" db="EMBL/GenBank/DDBJ databases">
        <title>In-depth cultivation of the pig gut microbiome towards novel bacterial diversity and tailored functional studies.</title>
        <authorList>
            <person name="Wylensek D."/>
            <person name="Hitch T.C.A."/>
            <person name="Clavel T."/>
        </authorList>
    </citation>
    <scope>NUCLEOTIDE SEQUENCE [LARGE SCALE GENOMIC DNA]</scope>
    <source>
        <strain evidence="7 8">WCA-SAB-591-4A-A</strain>
    </source>
</reference>
<feature type="domain" description="GHMP kinase N-terminal" evidence="5">
    <location>
        <begin position="59"/>
        <end position="126"/>
    </location>
</feature>
<evidence type="ECO:0000256" key="4">
    <source>
        <dbReference type="ARBA" id="ARBA00022840"/>
    </source>
</evidence>
<keyword evidence="3" id="KW-0418">Kinase</keyword>
<dbReference type="GO" id="GO:0016301">
    <property type="term" value="F:kinase activity"/>
    <property type="evidence" value="ECO:0007669"/>
    <property type="project" value="UniProtKB-KW"/>
</dbReference>
<accession>A0A6N7XD95</accession>
<gene>
    <name evidence="7" type="ORF">FYJ71_04890</name>
</gene>
<dbReference type="PANTHER" id="PTHR43527:SF1">
    <property type="entry name" value="L-THREONINE KINASE"/>
    <property type="match status" value="1"/>
</dbReference>
<evidence type="ECO:0000259" key="5">
    <source>
        <dbReference type="Pfam" id="PF00288"/>
    </source>
</evidence>
<name>A0A6N7XD95_9FIRM</name>